<dbReference type="EMBL" id="JANPWB010000003">
    <property type="protein sequence ID" value="KAJ1199839.1"/>
    <property type="molecule type" value="Genomic_DNA"/>
</dbReference>
<dbReference type="Gene3D" id="3.30.70.1820">
    <property type="entry name" value="L1 transposable element, RRM domain"/>
    <property type="match status" value="1"/>
</dbReference>
<dbReference type="Proteomes" id="UP001066276">
    <property type="component" value="Chromosome 2_1"/>
</dbReference>
<dbReference type="AlphaFoldDB" id="A0AAV7VIG9"/>
<proteinExistence type="predicted"/>
<keyword evidence="3" id="KW-1185">Reference proteome</keyword>
<evidence type="ECO:0000256" key="1">
    <source>
        <dbReference type="SAM" id="MobiDB-lite"/>
    </source>
</evidence>
<accession>A0AAV7VIG9</accession>
<gene>
    <name evidence="2" type="ORF">NDU88_003671</name>
</gene>
<name>A0AAV7VIG9_PLEWA</name>
<evidence type="ECO:0000313" key="2">
    <source>
        <dbReference type="EMBL" id="KAJ1199839.1"/>
    </source>
</evidence>
<protein>
    <submittedName>
        <fullName evidence="2">Uncharacterized protein</fullName>
    </submittedName>
</protein>
<organism evidence="2 3">
    <name type="scientific">Pleurodeles waltl</name>
    <name type="common">Iberian ribbed newt</name>
    <dbReference type="NCBI Taxonomy" id="8319"/>
    <lineage>
        <taxon>Eukaryota</taxon>
        <taxon>Metazoa</taxon>
        <taxon>Chordata</taxon>
        <taxon>Craniata</taxon>
        <taxon>Vertebrata</taxon>
        <taxon>Euteleostomi</taxon>
        <taxon>Amphibia</taxon>
        <taxon>Batrachia</taxon>
        <taxon>Caudata</taxon>
        <taxon>Salamandroidea</taxon>
        <taxon>Salamandridae</taxon>
        <taxon>Pleurodelinae</taxon>
        <taxon>Pleurodeles</taxon>
    </lineage>
</organism>
<evidence type="ECO:0000313" key="3">
    <source>
        <dbReference type="Proteomes" id="UP001066276"/>
    </source>
</evidence>
<reference evidence="2" key="1">
    <citation type="journal article" date="2022" name="bioRxiv">
        <title>Sequencing and chromosome-scale assembly of the giantPleurodeles waltlgenome.</title>
        <authorList>
            <person name="Brown T."/>
            <person name="Elewa A."/>
            <person name="Iarovenko S."/>
            <person name="Subramanian E."/>
            <person name="Araus A.J."/>
            <person name="Petzold A."/>
            <person name="Susuki M."/>
            <person name="Suzuki K.-i.T."/>
            <person name="Hayashi T."/>
            <person name="Toyoda A."/>
            <person name="Oliveira C."/>
            <person name="Osipova E."/>
            <person name="Leigh N.D."/>
            <person name="Simon A."/>
            <person name="Yun M.H."/>
        </authorList>
    </citation>
    <scope>NUCLEOTIDE SEQUENCE</scope>
    <source>
        <strain evidence="2">20211129_DDA</strain>
        <tissue evidence="2">Liver</tissue>
    </source>
</reference>
<sequence>MGTSKVGHRGEIMVWSKPVGPLLKKKCNQSEQGSHGLEPKSTHSNYSSSNKDTKTALELKINTKAQEVNILRDDHTKLVDRVSNAEFTLAQIRPTVTETTTCIKALEKELTKLAERAENAEGRSLCNNVKIVRLCDKVPSAELFLEEWLSLVVLEDKVSRWFTVERAYRVLVRPPILGATPHAMMAGLLNVQDRDTTLQAAHSQGP</sequence>
<feature type="region of interest" description="Disordered" evidence="1">
    <location>
        <begin position="27"/>
        <end position="51"/>
    </location>
</feature>
<comment type="caution">
    <text evidence="2">The sequence shown here is derived from an EMBL/GenBank/DDBJ whole genome shotgun (WGS) entry which is preliminary data.</text>
</comment>